<evidence type="ECO:0000256" key="5">
    <source>
        <dbReference type="ARBA" id="ARBA00022679"/>
    </source>
</evidence>
<keyword evidence="6 15" id="KW-0812">Transmembrane</keyword>
<comment type="subcellular location">
    <subcellularLocation>
        <location evidence="1">Cell inner membrane</location>
        <topology evidence="1">Multi-pass membrane protein</topology>
    </subcellularLocation>
</comment>
<dbReference type="FunFam" id="3.40.50.300:FF:000527">
    <property type="entry name" value="Tyrosine-protein kinase etk"/>
    <property type="match status" value="1"/>
</dbReference>
<dbReference type="OrthoDB" id="9775724at2"/>
<evidence type="ECO:0000256" key="11">
    <source>
        <dbReference type="ARBA" id="ARBA00023136"/>
    </source>
</evidence>
<proteinExistence type="inferred from homology"/>
<dbReference type="Pfam" id="PF13807">
    <property type="entry name" value="GNVR"/>
    <property type="match status" value="1"/>
</dbReference>
<dbReference type="Gene3D" id="3.40.50.300">
    <property type="entry name" value="P-loop containing nucleotide triphosphate hydrolases"/>
    <property type="match status" value="1"/>
</dbReference>
<keyword evidence="9" id="KW-0067">ATP-binding</keyword>
<evidence type="ECO:0000313" key="19">
    <source>
        <dbReference type="EMBL" id="SDR70860.1"/>
    </source>
</evidence>
<evidence type="ECO:0000256" key="3">
    <source>
        <dbReference type="ARBA" id="ARBA00022475"/>
    </source>
</evidence>
<keyword evidence="5" id="KW-0808">Transferase</keyword>
<feature type="transmembrane region" description="Helical" evidence="15">
    <location>
        <begin position="32"/>
        <end position="51"/>
    </location>
</feature>
<dbReference type="InterPro" id="IPR003856">
    <property type="entry name" value="LPS_length_determ_N"/>
</dbReference>
<dbReference type="Pfam" id="PF23607">
    <property type="entry name" value="WZC_N"/>
    <property type="match status" value="1"/>
</dbReference>
<dbReference type="Proteomes" id="UP000243413">
    <property type="component" value="Chromosome I"/>
</dbReference>
<name>A0A1H1L954_9GAMM</name>
<dbReference type="SUPFAM" id="SSF52540">
    <property type="entry name" value="P-loop containing nucleoside triphosphate hydrolases"/>
    <property type="match status" value="1"/>
</dbReference>
<dbReference type="NCBIfam" id="TIGR01007">
    <property type="entry name" value="eps_fam"/>
    <property type="match status" value="1"/>
</dbReference>
<accession>A0A1H1L954</accession>
<dbReference type="PANTHER" id="PTHR32309:SF32">
    <property type="entry name" value="TYROSINE-PROTEIN KINASE ETK-RELATED"/>
    <property type="match status" value="1"/>
</dbReference>
<dbReference type="Pfam" id="PF02706">
    <property type="entry name" value="Wzz"/>
    <property type="match status" value="1"/>
</dbReference>
<keyword evidence="7" id="KW-0547">Nucleotide-binding</keyword>
<evidence type="ECO:0000256" key="15">
    <source>
        <dbReference type="SAM" id="Phobius"/>
    </source>
</evidence>
<reference evidence="20" key="1">
    <citation type="submission" date="2016-10" db="EMBL/GenBank/DDBJ databases">
        <authorList>
            <person name="Varghese N."/>
            <person name="Submissions S."/>
        </authorList>
    </citation>
    <scope>NUCLEOTIDE SEQUENCE [LARGE SCALE GENOMIC DNA]</scope>
    <source>
        <strain evidence="20">JCM 14963</strain>
    </source>
</reference>
<evidence type="ECO:0000256" key="7">
    <source>
        <dbReference type="ARBA" id="ARBA00022741"/>
    </source>
</evidence>
<dbReference type="PANTHER" id="PTHR32309">
    <property type="entry name" value="TYROSINE-PROTEIN KINASE"/>
    <property type="match status" value="1"/>
</dbReference>
<dbReference type="GO" id="GO:0005524">
    <property type="term" value="F:ATP binding"/>
    <property type="evidence" value="ECO:0007669"/>
    <property type="project" value="UniProtKB-KW"/>
</dbReference>
<sequence>MQNNTPSPQAPQHDSDEIDLLALLGALIDGKWIIIGFTLVFAVIGVAYALLATPIYQANALIQIEEKSGGGLSAFSEVGEMFGATSKAVTEIELLKSRAVVGQTVRNLKLDITVKPNYFPVLGQWIARHFTPTEQQHVAEPWLGLNSYNWGGEQLDVFQLEVPADYLAKPLTLVVGESQTFGLYNDDENLLVEGKVGEQIVQGGFKIQIQTLMANPGAEFTLTKARELNTTLSYQEQILASERGRDSGIIALALQSPEPEHATRVLDEVSKLYVRQNVERNSAEAAQSLEFLKQQLPQVRKELERYEQALNDYQTSSKSVDISIETQAVLDQIVEIDTLISEQNLKRAEMERRFTRQHPSYQALLDQMEQLKRQKDELTSKVEGLPETQQELLRLTRDVQVTTEVYTALLNRSQELDVMRAGTVGNVRIIDNADVNIVKPVKPQKALIAVVATLLGGIIGVAVVLLRHAMNRGVEDPDVIEQLGLPVYASIPFSKDQEVVENVAKGKRQAPSNAHSLLLAISNPADLAIESLRSLRTSLHFARLESKNNIMMISGPSPGVGKSFVSANLAAIMAQAGQKVLLIDADMRKGYIHKMFRQAPENGLSELLSTRITSADAIYKTELDNLHLIPRGQIPPNPSELLMHANFSSFLDNVKDEYDSIIIDTPPVLAVTDASIVGRQVGMSLIVTRFGLNSAKEIEVTKRRFEQNNIQLKGAIFNAVVKKASSYGAYGYGNYGYYNYEYKSDKS</sequence>
<keyword evidence="12" id="KW-0829">Tyrosine-protein kinase</keyword>
<evidence type="ECO:0000256" key="14">
    <source>
        <dbReference type="SAM" id="Coils"/>
    </source>
</evidence>
<keyword evidence="11 15" id="KW-0472">Membrane</keyword>
<dbReference type="GO" id="GO:0004713">
    <property type="term" value="F:protein tyrosine kinase activity"/>
    <property type="evidence" value="ECO:0007669"/>
    <property type="project" value="UniProtKB-KW"/>
</dbReference>
<comment type="catalytic activity">
    <reaction evidence="13">
        <text>L-tyrosyl-[protein] + ATP = O-phospho-L-tyrosyl-[protein] + ADP + H(+)</text>
        <dbReference type="Rhea" id="RHEA:10596"/>
        <dbReference type="Rhea" id="RHEA-COMP:10136"/>
        <dbReference type="Rhea" id="RHEA-COMP:20101"/>
        <dbReference type="ChEBI" id="CHEBI:15378"/>
        <dbReference type="ChEBI" id="CHEBI:30616"/>
        <dbReference type="ChEBI" id="CHEBI:46858"/>
        <dbReference type="ChEBI" id="CHEBI:61978"/>
        <dbReference type="ChEBI" id="CHEBI:456216"/>
    </reaction>
</comment>
<feature type="domain" description="AAA" evidence="17">
    <location>
        <begin position="557"/>
        <end position="672"/>
    </location>
</feature>
<feature type="coiled-coil region" evidence="14">
    <location>
        <begin position="275"/>
        <end position="316"/>
    </location>
</feature>
<dbReference type="RefSeq" id="WP_092283021.1">
    <property type="nucleotide sequence ID" value="NZ_LT629763.1"/>
</dbReference>
<evidence type="ECO:0000259" key="17">
    <source>
        <dbReference type="Pfam" id="PF13614"/>
    </source>
</evidence>
<keyword evidence="14" id="KW-0175">Coiled coil</keyword>
<evidence type="ECO:0000256" key="4">
    <source>
        <dbReference type="ARBA" id="ARBA00022519"/>
    </source>
</evidence>
<comment type="similarity">
    <text evidence="2">Belongs to the etk/wzc family.</text>
</comment>
<gene>
    <name evidence="19" type="ORF">SAMN05216271_0119</name>
</gene>
<evidence type="ECO:0000256" key="10">
    <source>
        <dbReference type="ARBA" id="ARBA00022989"/>
    </source>
</evidence>
<evidence type="ECO:0000256" key="1">
    <source>
        <dbReference type="ARBA" id="ARBA00004429"/>
    </source>
</evidence>
<organism evidence="19 20">
    <name type="scientific">Halopseudomonas sabulinigri</name>
    <dbReference type="NCBI Taxonomy" id="472181"/>
    <lineage>
        <taxon>Bacteria</taxon>
        <taxon>Pseudomonadati</taxon>
        <taxon>Pseudomonadota</taxon>
        <taxon>Gammaproteobacteria</taxon>
        <taxon>Pseudomonadales</taxon>
        <taxon>Pseudomonadaceae</taxon>
        <taxon>Halopseudomonas</taxon>
    </lineage>
</organism>
<evidence type="ECO:0000256" key="8">
    <source>
        <dbReference type="ARBA" id="ARBA00022777"/>
    </source>
</evidence>
<dbReference type="InterPro" id="IPR025669">
    <property type="entry name" value="AAA_dom"/>
</dbReference>
<evidence type="ECO:0000259" key="18">
    <source>
        <dbReference type="Pfam" id="PF13807"/>
    </source>
</evidence>
<keyword evidence="8 19" id="KW-0418">Kinase</keyword>
<evidence type="ECO:0000259" key="16">
    <source>
        <dbReference type="Pfam" id="PF02706"/>
    </source>
</evidence>
<keyword evidence="3" id="KW-1003">Cell membrane</keyword>
<evidence type="ECO:0000256" key="9">
    <source>
        <dbReference type="ARBA" id="ARBA00022840"/>
    </source>
</evidence>
<dbReference type="InterPro" id="IPR032807">
    <property type="entry name" value="GNVR"/>
</dbReference>
<dbReference type="GO" id="GO:0042802">
    <property type="term" value="F:identical protein binding"/>
    <property type="evidence" value="ECO:0007669"/>
    <property type="project" value="UniProtKB-ARBA"/>
</dbReference>
<keyword evidence="10 15" id="KW-1133">Transmembrane helix</keyword>
<dbReference type="EMBL" id="LT629763">
    <property type="protein sequence ID" value="SDR70860.1"/>
    <property type="molecule type" value="Genomic_DNA"/>
</dbReference>
<evidence type="ECO:0000256" key="6">
    <source>
        <dbReference type="ARBA" id="ARBA00022692"/>
    </source>
</evidence>
<protein>
    <submittedName>
        <fullName evidence="19">Tyrosine-protein kinase Etk/Wzc</fullName>
    </submittedName>
</protein>
<feature type="domain" description="Tyrosine-protein kinase G-rich" evidence="18">
    <location>
        <begin position="387"/>
        <end position="469"/>
    </location>
</feature>
<evidence type="ECO:0000256" key="2">
    <source>
        <dbReference type="ARBA" id="ARBA00008883"/>
    </source>
</evidence>
<keyword evidence="4" id="KW-0997">Cell inner membrane</keyword>
<evidence type="ECO:0000313" key="20">
    <source>
        <dbReference type="Proteomes" id="UP000243413"/>
    </source>
</evidence>
<feature type="transmembrane region" description="Helical" evidence="15">
    <location>
        <begin position="446"/>
        <end position="466"/>
    </location>
</feature>
<dbReference type="InterPro" id="IPR050445">
    <property type="entry name" value="Bact_polysacc_biosynth/exp"/>
</dbReference>
<dbReference type="InterPro" id="IPR027417">
    <property type="entry name" value="P-loop_NTPase"/>
</dbReference>
<dbReference type="InterPro" id="IPR005702">
    <property type="entry name" value="Wzc-like_C"/>
</dbReference>
<dbReference type="GO" id="GO:0005886">
    <property type="term" value="C:plasma membrane"/>
    <property type="evidence" value="ECO:0007669"/>
    <property type="project" value="UniProtKB-SubCell"/>
</dbReference>
<dbReference type="CDD" id="cd05387">
    <property type="entry name" value="BY-kinase"/>
    <property type="match status" value="1"/>
</dbReference>
<dbReference type="AlphaFoldDB" id="A0A1H1L954"/>
<feature type="coiled-coil region" evidence="14">
    <location>
        <begin position="361"/>
        <end position="388"/>
    </location>
</feature>
<feature type="domain" description="Polysaccharide chain length determinant N-terminal" evidence="16">
    <location>
        <begin position="16"/>
        <end position="108"/>
    </location>
</feature>
<dbReference type="Pfam" id="PF13614">
    <property type="entry name" value="AAA_31"/>
    <property type="match status" value="1"/>
</dbReference>
<evidence type="ECO:0000256" key="13">
    <source>
        <dbReference type="ARBA" id="ARBA00053015"/>
    </source>
</evidence>
<evidence type="ECO:0000256" key="12">
    <source>
        <dbReference type="ARBA" id="ARBA00023137"/>
    </source>
</evidence>
<dbReference type="STRING" id="472181.SAMN05216271_0119"/>